<dbReference type="EMBL" id="BMAV01010271">
    <property type="protein sequence ID" value="GFY55259.1"/>
    <property type="molecule type" value="Genomic_DNA"/>
</dbReference>
<sequence length="84" mass="9268">MGLSMAIPFFPFFPITARSHHRNRVRKGQTIPKVRGGEEPYLAFAPNRTKIKDAQCVDGPSRGARETRVCDAVIVAASQTEKAL</sequence>
<gene>
    <name evidence="1" type="ORF">TNIN_142061</name>
</gene>
<keyword evidence="2" id="KW-1185">Reference proteome</keyword>
<name>A0A8X6XMQ7_9ARAC</name>
<comment type="caution">
    <text evidence="1">The sequence shown here is derived from an EMBL/GenBank/DDBJ whole genome shotgun (WGS) entry which is preliminary data.</text>
</comment>
<dbReference type="Proteomes" id="UP000886998">
    <property type="component" value="Unassembled WGS sequence"/>
</dbReference>
<organism evidence="1 2">
    <name type="scientific">Trichonephila inaurata madagascariensis</name>
    <dbReference type="NCBI Taxonomy" id="2747483"/>
    <lineage>
        <taxon>Eukaryota</taxon>
        <taxon>Metazoa</taxon>
        <taxon>Ecdysozoa</taxon>
        <taxon>Arthropoda</taxon>
        <taxon>Chelicerata</taxon>
        <taxon>Arachnida</taxon>
        <taxon>Araneae</taxon>
        <taxon>Araneomorphae</taxon>
        <taxon>Entelegynae</taxon>
        <taxon>Araneoidea</taxon>
        <taxon>Nephilidae</taxon>
        <taxon>Trichonephila</taxon>
        <taxon>Trichonephila inaurata</taxon>
    </lineage>
</organism>
<protein>
    <submittedName>
        <fullName evidence="1">Uncharacterized protein</fullName>
    </submittedName>
</protein>
<dbReference type="AlphaFoldDB" id="A0A8X6XMQ7"/>
<proteinExistence type="predicted"/>
<evidence type="ECO:0000313" key="1">
    <source>
        <dbReference type="EMBL" id="GFY55259.1"/>
    </source>
</evidence>
<evidence type="ECO:0000313" key="2">
    <source>
        <dbReference type="Proteomes" id="UP000886998"/>
    </source>
</evidence>
<accession>A0A8X6XMQ7</accession>
<reference evidence="1" key="1">
    <citation type="submission" date="2020-08" db="EMBL/GenBank/DDBJ databases">
        <title>Multicomponent nature underlies the extraordinary mechanical properties of spider dragline silk.</title>
        <authorList>
            <person name="Kono N."/>
            <person name="Nakamura H."/>
            <person name="Mori M."/>
            <person name="Yoshida Y."/>
            <person name="Ohtoshi R."/>
            <person name="Malay A.D."/>
            <person name="Moran D.A.P."/>
            <person name="Tomita M."/>
            <person name="Numata K."/>
            <person name="Arakawa K."/>
        </authorList>
    </citation>
    <scope>NUCLEOTIDE SEQUENCE</scope>
</reference>